<dbReference type="EMBL" id="CR522870">
    <property type="protein sequence ID" value="CAG37162.1"/>
    <property type="molecule type" value="Genomic_DNA"/>
</dbReference>
<dbReference type="HOGENOM" id="CLU_2381497_0_0_7"/>
<evidence type="ECO:0000313" key="1">
    <source>
        <dbReference type="EMBL" id="CAG37162.1"/>
    </source>
</evidence>
<gene>
    <name evidence="1" type="ordered locus">DP2433</name>
</gene>
<reference evidence="2" key="1">
    <citation type="journal article" date="2004" name="Environ. Microbiol.">
        <title>The genome of Desulfotalea psychrophila, a sulfate-reducing bacterium from permanently cold Arctic sediments.</title>
        <authorList>
            <person name="Rabus R."/>
            <person name="Ruepp A."/>
            <person name="Frickey T."/>
            <person name="Rattei T."/>
            <person name="Fartmann B."/>
            <person name="Stark M."/>
            <person name="Bauer M."/>
            <person name="Zibat A."/>
            <person name="Lombardot T."/>
            <person name="Becker I."/>
            <person name="Amann J."/>
            <person name="Gellner K."/>
            <person name="Teeling H."/>
            <person name="Leuschner W.D."/>
            <person name="Gloeckner F.-O."/>
            <person name="Lupas A.N."/>
            <person name="Amann R."/>
            <person name="Klenk H.-P."/>
        </authorList>
    </citation>
    <scope>NUCLEOTIDE SEQUENCE [LARGE SCALE GENOMIC DNA]</scope>
    <source>
        <strain evidence="2">DSM 12343 / LSv54</strain>
    </source>
</reference>
<proteinExistence type="predicted"/>
<protein>
    <submittedName>
        <fullName evidence="1">Related to exodeoxyribonuclease (Partial length)</fullName>
    </submittedName>
</protein>
<dbReference type="Proteomes" id="UP000000602">
    <property type="component" value="Chromosome"/>
</dbReference>
<keyword evidence="2" id="KW-1185">Reference proteome</keyword>
<accession>Q6AKG3</accession>
<dbReference type="AlphaFoldDB" id="Q6AKG3"/>
<name>Q6AKG3_DESPS</name>
<dbReference type="KEGG" id="dps:DP2433"/>
<organism evidence="1 2">
    <name type="scientific">Desulfotalea psychrophila (strain LSv54 / DSM 12343)</name>
    <dbReference type="NCBI Taxonomy" id="177439"/>
    <lineage>
        <taxon>Bacteria</taxon>
        <taxon>Pseudomonadati</taxon>
        <taxon>Thermodesulfobacteriota</taxon>
        <taxon>Desulfobulbia</taxon>
        <taxon>Desulfobulbales</taxon>
        <taxon>Desulfocapsaceae</taxon>
        <taxon>Desulfotalea</taxon>
    </lineage>
</organism>
<dbReference type="eggNOG" id="COG0708">
    <property type="taxonomic scope" value="Bacteria"/>
</dbReference>
<sequence length="94" mass="11322">MLPPISIIYFYLPFFKMNRDSPLCIYFHILVFFHSPHPIKTINFRKSREFDCEGRVLTPAFIGFIPQERAWMDELPEAGYTDTFRLFHQDPENY</sequence>
<evidence type="ECO:0000313" key="2">
    <source>
        <dbReference type="Proteomes" id="UP000000602"/>
    </source>
</evidence>